<dbReference type="HOGENOM" id="CLU_2700822_0_0_14"/>
<evidence type="ECO:0000313" key="4">
    <source>
        <dbReference type="Proteomes" id="UP000002522"/>
    </source>
</evidence>
<evidence type="ECO:0000256" key="1">
    <source>
        <dbReference type="SAM" id="MobiDB-lite"/>
    </source>
</evidence>
<sequence length="75" mass="8130">MSKKWKFWLLIPAIVTAASIPLVLTSCADPALFDLDQRNNIYNEQDNQNNGANSNNGNSNSPGGNFSGGGDERPY</sequence>
<evidence type="ECO:0000313" key="3">
    <source>
        <dbReference type="EMBL" id="BAC44390.1"/>
    </source>
</evidence>
<reference evidence="3 4" key="1">
    <citation type="journal article" date="2002" name="Nucleic Acids Res.">
        <title>The complete genomic sequence of Mycoplasma penetrans, an intracellular bacterial pathogen in humans.</title>
        <authorList>
            <person name="Sasaki Y."/>
            <person name="Ishikawa J."/>
            <person name="Yamashita A."/>
            <person name="Oshima K."/>
            <person name="Kenri T."/>
            <person name="Furuya K."/>
            <person name="Yoshino C."/>
            <person name="Horino A."/>
            <person name="Shiba T."/>
            <person name="Sasaki T."/>
            <person name="Hattori M."/>
        </authorList>
    </citation>
    <scope>NUCLEOTIDE SEQUENCE [LARGE SCALE GENOMIC DNA]</scope>
    <source>
        <strain evidence="3 4">HF-2</strain>
    </source>
</reference>
<evidence type="ECO:0000256" key="2">
    <source>
        <dbReference type="SAM" id="SignalP"/>
    </source>
</evidence>
<feature type="compositionally biased region" description="Low complexity" evidence="1">
    <location>
        <begin position="43"/>
        <end position="64"/>
    </location>
</feature>
<dbReference type="Proteomes" id="UP000002522">
    <property type="component" value="Chromosome"/>
</dbReference>
<gene>
    <name evidence="3" type="ordered locus">MYPE6000</name>
</gene>
<dbReference type="KEGG" id="mpe:MYPE6000"/>
<dbReference type="AlphaFoldDB" id="Q8EVG4"/>
<feature type="chain" id="PRO_5004307362" description="Lipoprotein" evidence="2">
    <location>
        <begin position="29"/>
        <end position="75"/>
    </location>
</feature>
<name>Q8EVG4_MALP2</name>
<dbReference type="RefSeq" id="WP_011077422.1">
    <property type="nucleotide sequence ID" value="NC_004432.1"/>
</dbReference>
<dbReference type="PROSITE" id="PS51257">
    <property type="entry name" value="PROKAR_LIPOPROTEIN"/>
    <property type="match status" value="1"/>
</dbReference>
<keyword evidence="4" id="KW-1185">Reference proteome</keyword>
<keyword evidence="2" id="KW-0732">Signal</keyword>
<feature type="signal peptide" evidence="2">
    <location>
        <begin position="1"/>
        <end position="28"/>
    </location>
</feature>
<dbReference type="EMBL" id="BA000026">
    <property type="protein sequence ID" value="BAC44390.1"/>
    <property type="molecule type" value="Genomic_DNA"/>
</dbReference>
<feature type="region of interest" description="Disordered" evidence="1">
    <location>
        <begin position="43"/>
        <end position="75"/>
    </location>
</feature>
<evidence type="ECO:0008006" key="5">
    <source>
        <dbReference type="Google" id="ProtNLM"/>
    </source>
</evidence>
<organism evidence="3 4">
    <name type="scientific">Malacoplasma penetrans (strain HF-2)</name>
    <name type="common">Mycoplasma penetrans</name>
    <dbReference type="NCBI Taxonomy" id="272633"/>
    <lineage>
        <taxon>Bacteria</taxon>
        <taxon>Bacillati</taxon>
        <taxon>Mycoplasmatota</taxon>
        <taxon>Mycoplasmoidales</taxon>
        <taxon>Mycoplasmoidaceae</taxon>
        <taxon>Malacoplasma</taxon>
    </lineage>
</organism>
<accession>Q8EVG4</accession>
<dbReference type="STRING" id="272633.gene:10731717"/>
<protein>
    <recommendedName>
        <fullName evidence="5">Lipoprotein</fullName>
    </recommendedName>
</protein>
<proteinExistence type="predicted"/>
<dbReference type="InParanoid" id="Q8EVG4"/>